<evidence type="ECO:0000259" key="1">
    <source>
        <dbReference type="Pfam" id="PF14393"/>
    </source>
</evidence>
<name>A0A0Q9ZZS3_9GAMM</name>
<proteinExistence type="predicted"/>
<dbReference type="InterPro" id="IPR025536">
    <property type="entry name" value="DUF4422"/>
</dbReference>
<reference evidence="2 3" key="1">
    <citation type="submission" date="2015-10" db="EMBL/GenBank/DDBJ databases">
        <title>Genome sequencing and analysis of members of genus Stenotrophomonas.</title>
        <authorList>
            <person name="Patil P.P."/>
            <person name="Midha S."/>
            <person name="Patil P.B."/>
        </authorList>
    </citation>
    <scope>NUCLEOTIDE SEQUENCE [LARGE SCALE GENOMIC DNA]</scope>
    <source>
        <strain evidence="2 3">JCM 16536</strain>
    </source>
</reference>
<gene>
    <name evidence="2" type="ORF">ARC20_01875</name>
</gene>
<evidence type="ECO:0000313" key="2">
    <source>
        <dbReference type="EMBL" id="KRG38431.1"/>
    </source>
</evidence>
<dbReference type="EMBL" id="LLXU01000120">
    <property type="protein sequence ID" value="KRG38431.1"/>
    <property type="molecule type" value="Genomic_DNA"/>
</dbReference>
<dbReference type="STRING" id="676599.ARC20_01875"/>
<dbReference type="OrthoDB" id="9807549at2"/>
<feature type="domain" description="DUF4422" evidence="1">
    <location>
        <begin position="6"/>
        <end position="222"/>
    </location>
</feature>
<keyword evidence="3" id="KW-1185">Reference proteome</keyword>
<sequence>MKKLAIMVAAHKAYEFPADEGYLPVQVGRAIAPAALPFAGDDSGENISDLNRSFCELTGLYWMWKNVRAEAYGLSHYRRHFRPLGEGVEVAGQRVATSAELSGLLARHDIVLSRPRNYWIESVRKHYQNAHNGEDLVALERVIRERSPEYLHAFDETLSRTRVSLYNMFVMREAHFDAYCRWLFDILFEMRKRIAWQEYGPYQGRVFGFLGERLLNVWTLHNIPVERVAYLPVVNLEGEDLVEKAKGLLKRKLTGVKPA</sequence>
<dbReference type="AlphaFoldDB" id="A0A0Q9ZZS3"/>
<dbReference type="Pfam" id="PF14393">
    <property type="entry name" value="DUF4422"/>
    <property type="match status" value="1"/>
</dbReference>
<accession>A0A0Q9ZZS3</accession>
<comment type="caution">
    <text evidence="2">The sequence shown here is derived from an EMBL/GenBank/DDBJ whole genome shotgun (WGS) entry which is preliminary data.</text>
</comment>
<organism evidence="2 3">
    <name type="scientific">Stenotrophomonas panacihumi</name>
    <dbReference type="NCBI Taxonomy" id="676599"/>
    <lineage>
        <taxon>Bacteria</taxon>
        <taxon>Pseudomonadati</taxon>
        <taxon>Pseudomonadota</taxon>
        <taxon>Gammaproteobacteria</taxon>
        <taxon>Lysobacterales</taxon>
        <taxon>Lysobacteraceae</taxon>
        <taxon>Stenotrophomonas</taxon>
    </lineage>
</organism>
<dbReference type="RefSeq" id="WP_057648659.1">
    <property type="nucleotide sequence ID" value="NZ_LLXU01000120.1"/>
</dbReference>
<dbReference type="Proteomes" id="UP000051802">
    <property type="component" value="Unassembled WGS sequence"/>
</dbReference>
<protein>
    <recommendedName>
        <fullName evidence="1">DUF4422 domain-containing protein</fullName>
    </recommendedName>
</protein>
<evidence type="ECO:0000313" key="3">
    <source>
        <dbReference type="Proteomes" id="UP000051802"/>
    </source>
</evidence>